<dbReference type="Proteomes" id="UP001597297">
    <property type="component" value="Unassembled WGS sequence"/>
</dbReference>
<organism evidence="2 3">
    <name type="scientific">Rubritalea spongiae</name>
    <dbReference type="NCBI Taxonomy" id="430797"/>
    <lineage>
        <taxon>Bacteria</taxon>
        <taxon>Pseudomonadati</taxon>
        <taxon>Verrucomicrobiota</taxon>
        <taxon>Verrucomicrobiia</taxon>
        <taxon>Verrucomicrobiales</taxon>
        <taxon>Rubritaleaceae</taxon>
        <taxon>Rubritalea</taxon>
    </lineage>
</organism>
<dbReference type="EMBL" id="JBHUJC010000020">
    <property type="protein sequence ID" value="MFD2276248.1"/>
    <property type="molecule type" value="Genomic_DNA"/>
</dbReference>
<feature type="transmembrane region" description="Helical" evidence="1">
    <location>
        <begin position="32"/>
        <end position="51"/>
    </location>
</feature>
<feature type="transmembrane region" description="Helical" evidence="1">
    <location>
        <begin position="63"/>
        <end position="80"/>
    </location>
</feature>
<evidence type="ECO:0000256" key="1">
    <source>
        <dbReference type="SAM" id="Phobius"/>
    </source>
</evidence>
<accession>A0ABW5E157</accession>
<keyword evidence="3" id="KW-1185">Reference proteome</keyword>
<evidence type="ECO:0000313" key="2">
    <source>
        <dbReference type="EMBL" id="MFD2276248.1"/>
    </source>
</evidence>
<keyword evidence="1" id="KW-0472">Membrane</keyword>
<evidence type="ECO:0000313" key="3">
    <source>
        <dbReference type="Proteomes" id="UP001597297"/>
    </source>
</evidence>
<keyword evidence="1" id="KW-1133">Transmembrane helix</keyword>
<name>A0ABW5E157_9BACT</name>
<sequence length="113" mass="12177">MQPYIYSIIHIVGILLTFMGFAYGMKQWSKGAAIAHGTGLVLILVSGFGLISKKYNNELQTWMFVKLAIWLALGGAIVLVKRRVVTGVAAWAIQLGLGAAAAWTVYHGISLLG</sequence>
<protein>
    <submittedName>
        <fullName evidence="2">Uncharacterized protein</fullName>
    </submittedName>
</protein>
<keyword evidence="1" id="KW-0812">Transmembrane</keyword>
<proteinExistence type="predicted"/>
<reference evidence="3" key="1">
    <citation type="journal article" date="2019" name="Int. J. Syst. Evol. Microbiol.">
        <title>The Global Catalogue of Microorganisms (GCM) 10K type strain sequencing project: providing services to taxonomists for standard genome sequencing and annotation.</title>
        <authorList>
            <consortium name="The Broad Institute Genomics Platform"/>
            <consortium name="The Broad Institute Genome Sequencing Center for Infectious Disease"/>
            <person name="Wu L."/>
            <person name="Ma J."/>
        </authorList>
    </citation>
    <scope>NUCLEOTIDE SEQUENCE [LARGE SCALE GENOMIC DNA]</scope>
    <source>
        <strain evidence="3">JCM 16545</strain>
    </source>
</reference>
<feature type="transmembrane region" description="Helical" evidence="1">
    <location>
        <begin position="87"/>
        <end position="106"/>
    </location>
</feature>
<comment type="caution">
    <text evidence="2">The sequence shown here is derived from an EMBL/GenBank/DDBJ whole genome shotgun (WGS) entry which is preliminary data.</text>
</comment>
<feature type="transmembrane region" description="Helical" evidence="1">
    <location>
        <begin position="6"/>
        <end position="25"/>
    </location>
</feature>
<dbReference type="RefSeq" id="WP_377094413.1">
    <property type="nucleotide sequence ID" value="NZ_JBHSJM010000001.1"/>
</dbReference>
<gene>
    <name evidence="2" type="ORF">ACFSQZ_07195</name>
</gene>